<keyword evidence="3" id="KW-1185">Reference proteome</keyword>
<accession>G4TA75</accession>
<dbReference type="EMBL" id="CAFZ01000028">
    <property type="protein sequence ID" value="CCA68249.1"/>
    <property type="molecule type" value="Genomic_DNA"/>
</dbReference>
<sequence length="275" mass="30672">MSASSMYSPSPPMDPSMPGAPPEMQQRITKCLNELSVVAHEMNSPDVELAQLGKDLLLLINALENMRQINSRSFYNILDYFEDKSVRSKATSEQLARMGAPIQLCRELIPPLPFELDSMLARCSSLLARVQETPYAHVLQESTVIIRAYADNIEYYLASFKLFLIDLTWSTSESPPEQHAKHKDRAGQVYFKTSNAPVIAPGVNKVATNPAPTTKITTTKTTKTPLGPTNVSNVSKRRPQKPKTTIGVKRSKESIMNYFTPANKKPRTSDKENDN</sequence>
<organism evidence="2 3">
    <name type="scientific">Serendipita indica (strain DSM 11827)</name>
    <name type="common">Root endophyte fungus</name>
    <name type="synonym">Piriformospora indica</name>
    <dbReference type="NCBI Taxonomy" id="1109443"/>
    <lineage>
        <taxon>Eukaryota</taxon>
        <taxon>Fungi</taxon>
        <taxon>Dikarya</taxon>
        <taxon>Basidiomycota</taxon>
        <taxon>Agaricomycotina</taxon>
        <taxon>Agaricomycetes</taxon>
        <taxon>Sebacinales</taxon>
        <taxon>Serendipitaceae</taxon>
        <taxon>Serendipita</taxon>
    </lineage>
</organism>
<proteinExistence type="predicted"/>
<dbReference type="AlphaFoldDB" id="G4TA75"/>
<dbReference type="HOGENOM" id="CLU_1012357_0_0_1"/>
<dbReference type="InParanoid" id="G4TA75"/>
<name>G4TA75_SERID</name>
<gene>
    <name evidence="2" type="ORF">PIIN_02114</name>
</gene>
<comment type="caution">
    <text evidence="2">The sequence shown here is derived from an EMBL/GenBank/DDBJ whole genome shotgun (WGS) entry which is preliminary data.</text>
</comment>
<evidence type="ECO:0000313" key="3">
    <source>
        <dbReference type="Proteomes" id="UP000007148"/>
    </source>
</evidence>
<protein>
    <submittedName>
        <fullName evidence="2">Uncharacterized protein</fullName>
    </submittedName>
</protein>
<evidence type="ECO:0000256" key="1">
    <source>
        <dbReference type="SAM" id="MobiDB-lite"/>
    </source>
</evidence>
<feature type="region of interest" description="Disordered" evidence="1">
    <location>
        <begin position="1"/>
        <end position="24"/>
    </location>
</feature>
<feature type="compositionally biased region" description="Low complexity" evidence="1">
    <location>
        <begin position="209"/>
        <end position="229"/>
    </location>
</feature>
<reference evidence="2 3" key="1">
    <citation type="journal article" date="2011" name="PLoS Pathog.">
        <title>Endophytic Life Strategies Decoded by Genome and Transcriptome Analyses of the Mutualistic Root Symbiont Piriformospora indica.</title>
        <authorList>
            <person name="Zuccaro A."/>
            <person name="Lahrmann U."/>
            <person name="Guldener U."/>
            <person name="Langen G."/>
            <person name="Pfiffi S."/>
            <person name="Biedenkopf D."/>
            <person name="Wong P."/>
            <person name="Samans B."/>
            <person name="Grimm C."/>
            <person name="Basiewicz M."/>
            <person name="Murat C."/>
            <person name="Martin F."/>
            <person name="Kogel K.H."/>
        </authorList>
    </citation>
    <scope>NUCLEOTIDE SEQUENCE [LARGE SCALE GENOMIC DNA]</scope>
    <source>
        <strain evidence="2 3">DSM 11827</strain>
    </source>
</reference>
<feature type="region of interest" description="Disordered" evidence="1">
    <location>
        <begin position="209"/>
        <end position="275"/>
    </location>
</feature>
<dbReference type="Proteomes" id="UP000007148">
    <property type="component" value="Unassembled WGS sequence"/>
</dbReference>
<evidence type="ECO:0000313" key="2">
    <source>
        <dbReference type="EMBL" id="CCA68249.1"/>
    </source>
</evidence>
<feature type="compositionally biased region" description="Pro residues" evidence="1">
    <location>
        <begin position="9"/>
        <end position="21"/>
    </location>
</feature>